<dbReference type="PANTHER" id="PTHR48018">
    <property type="entry name" value="OLFACTORY RECEPTOR"/>
    <property type="match status" value="1"/>
</dbReference>
<keyword evidence="10" id="KW-1185">Reference proteome</keyword>
<dbReference type="InterPro" id="IPR017452">
    <property type="entry name" value="GPCR_Rhodpsn_7TM"/>
</dbReference>
<comment type="subcellular location">
    <subcellularLocation>
        <location evidence="1">Membrane</location>
        <topology evidence="1">Multi-pass membrane protein</topology>
    </subcellularLocation>
</comment>
<evidence type="ECO:0000256" key="8">
    <source>
        <dbReference type="SAM" id="Phobius"/>
    </source>
</evidence>
<evidence type="ECO:0000256" key="1">
    <source>
        <dbReference type="ARBA" id="ARBA00004141"/>
    </source>
</evidence>
<keyword evidence="4" id="KW-0297">G-protein coupled receptor</keyword>
<keyword evidence="3 8" id="KW-1133">Transmembrane helix</keyword>
<gene>
    <name evidence="11" type="primary">LOC101643624</name>
</gene>
<dbReference type="Pfam" id="PF13853">
    <property type="entry name" value="7tm_4"/>
    <property type="match status" value="1"/>
</dbReference>
<sequence>MWPSVTLYTVIMSQTLCHVLIGIPYLFCTFQSILLTSKIFTSTFCSSNVVSDFFCDNVPLIPLLCSNARQIELMIISFASFNLMSSLLTVLVSYMMILMTIFRMNSAEGRKKAFSTCGSHLTVVVVFYGSLLFMYVQPESAHPFSTDKITSVFYTLVIPMLNPFVCS</sequence>
<accession>A0ABM1VK64</accession>
<dbReference type="RefSeq" id="XP_030741735.1">
    <property type="nucleotide sequence ID" value="XM_030885875.1"/>
</dbReference>
<proteinExistence type="predicted"/>
<dbReference type="GeneID" id="101643624"/>
<keyword evidence="2 8" id="KW-0812">Transmembrane</keyword>
<dbReference type="PRINTS" id="PR00245">
    <property type="entry name" value="OLFACTORYR"/>
</dbReference>
<name>A0ABM1VK64_ECHTE</name>
<dbReference type="SUPFAM" id="SSF81321">
    <property type="entry name" value="Family A G protein-coupled receptor-like"/>
    <property type="match status" value="1"/>
</dbReference>
<evidence type="ECO:0000256" key="6">
    <source>
        <dbReference type="ARBA" id="ARBA00023170"/>
    </source>
</evidence>
<organism evidence="10 11">
    <name type="scientific">Echinops telfairi</name>
    <name type="common">Lesser hedgehog tenrec</name>
    <dbReference type="NCBI Taxonomy" id="9371"/>
    <lineage>
        <taxon>Eukaryota</taxon>
        <taxon>Metazoa</taxon>
        <taxon>Chordata</taxon>
        <taxon>Craniata</taxon>
        <taxon>Vertebrata</taxon>
        <taxon>Euteleostomi</taxon>
        <taxon>Mammalia</taxon>
        <taxon>Eutheria</taxon>
        <taxon>Afrotheria</taxon>
        <taxon>Tenrecidae</taxon>
        <taxon>Tenrecinae</taxon>
        <taxon>Echinops</taxon>
    </lineage>
</organism>
<evidence type="ECO:0000256" key="7">
    <source>
        <dbReference type="ARBA" id="ARBA00023224"/>
    </source>
</evidence>
<keyword evidence="7" id="KW-0807">Transducer</keyword>
<evidence type="ECO:0000256" key="5">
    <source>
        <dbReference type="ARBA" id="ARBA00023136"/>
    </source>
</evidence>
<keyword evidence="5 8" id="KW-0472">Membrane</keyword>
<dbReference type="InterPro" id="IPR000725">
    <property type="entry name" value="Olfact_rcpt"/>
</dbReference>
<dbReference type="PROSITE" id="PS50262">
    <property type="entry name" value="G_PROTEIN_RECEP_F1_2"/>
    <property type="match status" value="1"/>
</dbReference>
<feature type="domain" description="G-protein coupled receptors family 1 profile" evidence="9">
    <location>
        <begin position="1"/>
        <end position="166"/>
    </location>
</feature>
<dbReference type="Gene3D" id="1.20.1070.10">
    <property type="entry name" value="Rhodopsin 7-helix transmembrane proteins"/>
    <property type="match status" value="1"/>
</dbReference>
<evidence type="ECO:0000259" key="9">
    <source>
        <dbReference type="PROSITE" id="PS50262"/>
    </source>
</evidence>
<keyword evidence="6" id="KW-0675">Receptor</keyword>
<evidence type="ECO:0000313" key="10">
    <source>
        <dbReference type="Proteomes" id="UP000694863"/>
    </source>
</evidence>
<feature type="transmembrane region" description="Helical" evidence="8">
    <location>
        <begin position="7"/>
        <end position="27"/>
    </location>
</feature>
<evidence type="ECO:0000256" key="3">
    <source>
        <dbReference type="ARBA" id="ARBA00022989"/>
    </source>
</evidence>
<feature type="transmembrane region" description="Helical" evidence="8">
    <location>
        <begin position="73"/>
        <end position="101"/>
    </location>
</feature>
<dbReference type="Proteomes" id="UP000694863">
    <property type="component" value="Unplaced"/>
</dbReference>
<evidence type="ECO:0000313" key="11">
    <source>
        <dbReference type="RefSeq" id="XP_030741735.1"/>
    </source>
</evidence>
<evidence type="ECO:0000256" key="2">
    <source>
        <dbReference type="ARBA" id="ARBA00022692"/>
    </source>
</evidence>
<protein>
    <submittedName>
        <fullName evidence="11">Olfactory receptor 8K5-like</fullName>
    </submittedName>
</protein>
<reference evidence="11" key="1">
    <citation type="submission" date="2025-08" db="UniProtKB">
        <authorList>
            <consortium name="RefSeq"/>
        </authorList>
    </citation>
    <scope>IDENTIFICATION</scope>
</reference>
<feature type="transmembrane region" description="Helical" evidence="8">
    <location>
        <begin position="148"/>
        <end position="166"/>
    </location>
</feature>
<feature type="transmembrane region" description="Helical" evidence="8">
    <location>
        <begin position="113"/>
        <end position="136"/>
    </location>
</feature>
<evidence type="ECO:0000256" key="4">
    <source>
        <dbReference type="ARBA" id="ARBA00023040"/>
    </source>
</evidence>